<evidence type="ECO:0000256" key="4">
    <source>
        <dbReference type="ARBA" id="ARBA00023014"/>
    </source>
</evidence>
<dbReference type="RefSeq" id="WP_184747182.1">
    <property type="nucleotide sequence ID" value="NZ_JACHGJ010000004.1"/>
</dbReference>
<evidence type="ECO:0000256" key="2">
    <source>
        <dbReference type="ARBA" id="ARBA00022723"/>
    </source>
</evidence>
<dbReference type="CDD" id="cd24034">
    <property type="entry name" value="ASKHA_NBD_O66634-like_rpt1"/>
    <property type="match status" value="1"/>
</dbReference>
<dbReference type="Pfam" id="PF09989">
    <property type="entry name" value="DUF2229"/>
    <property type="match status" value="1"/>
</dbReference>
<feature type="domain" description="ATPase BadF/BadG/BcrA/BcrD type" evidence="5">
    <location>
        <begin position="10"/>
        <end position="255"/>
    </location>
</feature>
<dbReference type="InterPro" id="IPR051805">
    <property type="entry name" value="Dehydratase_Activator_Redct"/>
</dbReference>
<keyword evidence="8" id="KW-1185">Reference proteome</keyword>
<comment type="cofactor">
    <cofactor evidence="1">
        <name>[4Fe-4S] cluster</name>
        <dbReference type="ChEBI" id="CHEBI:49883"/>
    </cofactor>
</comment>
<protein>
    <submittedName>
        <fullName evidence="7">Putative CoA-substrate-specific enzyme activase</fullName>
    </submittedName>
</protein>
<keyword evidence="4" id="KW-0411">Iron-sulfur</keyword>
<dbReference type="PANTHER" id="PTHR32329">
    <property type="entry name" value="BIFUNCTIONAL PROTEIN [INCLUDES 2-HYDROXYACYL-COA DEHYDRATASE (N-TER) AND ITS ACTIVATOR DOMAIN (C_TERM)-RELATED"/>
    <property type="match status" value="1"/>
</dbReference>
<evidence type="ECO:0000313" key="8">
    <source>
        <dbReference type="Proteomes" id="UP000587760"/>
    </source>
</evidence>
<dbReference type="InterPro" id="IPR043129">
    <property type="entry name" value="ATPase_NBD"/>
</dbReference>
<accession>A0A841RE86</accession>
<reference evidence="7 8" key="1">
    <citation type="submission" date="2020-08" db="EMBL/GenBank/DDBJ databases">
        <title>Genomic Encyclopedia of Type Strains, Phase IV (KMG-IV): sequencing the most valuable type-strain genomes for metagenomic binning, comparative biology and taxonomic classification.</title>
        <authorList>
            <person name="Goeker M."/>
        </authorList>
    </citation>
    <scope>NUCLEOTIDE SEQUENCE [LARGE SCALE GENOMIC DNA]</scope>
    <source>
        <strain evidence="7 8">DSM 2461</strain>
    </source>
</reference>
<proteinExistence type="predicted"/>
<dbReference type="CDD" id="cd24035">
    <property type="entry name" value="ASKHA_NBD_O66634-like_rpt2"/>
    <property type="match status" value="1"/>
</dbReference>
<gene>
    <name evidence="7" type="ORF">HNR50_002611</name>
</gene>
<evidence type="ECO:0000256" key="3">
    <source>
        <dbReference type="ARBA" id="ARBA00023004"/>
    </source>
</evidence>
<dbReference type="GO" id="GO:0046872">
    <property type="term" value="F:metal ion binding"/>
    <property type="evidence" value="ECO:0007669"/>
    <property type="project" value="UniProtKB-KW"/>
</dbReference>
<dbReference type="PANTHER" id="PTHR32329:SF8">
    <property type="entry name" value="ACTIVATOR OF (R)-2-HYDROXYGLUTARYL-COA DEHYDRATASE"/>
    <property type="match status" value="1"/>
</dbReference>
<comment type="caution">
    <text evidence="7">The sequence shown here is derived from an EMBL/GenBank/DDBJ whole genome shotgun (WGS) entry which is preliminary data.</text>
</comment>
<dbReference type="Gene3D" id="3.30.420.40">
    <property type="match status" value="4"/>
</dbReference>
<evidence type="ECO:0000313" key="7">
    <source>
        <dbReference type="EMBL" id="MBB6480938.1"/>
    </source>
</evidence>
<organism evidence="7 8">
    <name type="scientific">Spirochaeta isovalerica</name>
    <dbReference type="NCBI Taxonomy" id="150"/>
    <lineage>
        <taxon>Bacteria</taxon>
        <taxon>Pseudomonadati</taxon>
        <taxon>Spirochaetota</taxon>
        <taxon>Spirochaetia</taxon>
        <taxon>Spirochaetales</taxon>
        <taxon>Spirochaetaceae</taxon>
        <taxon>Spirochaeta</taxon>
    </lineage>
</organism>
<dbReference type="SUPFAM" id="SSF53067">
    <property type="entry name" value="Actin-like ATPase domain"/>
    <property type="match status" value="2"/>
</dbReference>
<dbReference type="EMBL" id="JACHGJ010000004">
    <property type="protein sequence ID" value="MBB6480938.1"/>
    <property type="molecule type" value="Genomic_DNA"/>
</dbReference>
<dbReference type="InterPro" id="IPR008275">
    <property type="entry name" value="CoA_E_activase_dom"/>
</dbReference>
<dbReference type="Pfam" id="PF01869">
    <property type="entry name" value="BcrAD_BadFG"/>
    <property type="match status" value="2"/>
</dbReference>
<evidence type="ECO:0000259" key="6">
    <source>
        <dbReference type="Pfam" id="PF09989"/>
    </source>
</evidence>
<dbReference type="InterPro" id="IPR018709">
    <property type="entry name" value="CoA_activase_DUF2229"/>
</dbReference>
<evidence type="ECO:0000259" key="5">
    <source>
        <dbReference type="Pfam" id="PF01869"/>
    </source>
</evidence>
<feature type="domain" description="ATPase BadF/BadG/BcrA/BcrD type" evidence="5">
    <location>
        <begin position="317"/>
        <end position="567"/>
    </location>
</feature>
<dbReference type="GO" id="GO:0051536">
    <property type="term" value="F:iron-sulfur cluster binding"/>
    <property type="evidence" value="ECO:0007669"/>
    <property type="project" value="UniProtKB-KW"/>
</dbReference>
<name>A0A841RE86_9SPIO</name>
<keyword evidence="3" id="KW-0408">Iron</keyword>
<dbReference type="InterPro" id="IPR002731">
    <property type="entry name" value="ATPase_BadF"/>
</dbReference>
<dbReference type="NCBIfam" id="TIGR00241">
    <property type="entry name" value="CoA_E_activ"/>
    <property type="match status" value="1"/>
</dbReference>
<dbReference type="Proteomes" id="UP000587760">
    <property type="component" value="Unassembled WGS sequence"/>
</dbReference>
<sequence length="1380" mass="152906">MSQSPDTIRVGIDIGSKTLKAAVLNKGAIEETYVFDHKGNLPDALKKVLDRIGDKYGSSRKYTYGICGTSELDGIKTVDSILASVEANRYLQTGCRNIMGIGCETFYLIILDEKGNYKEHRVNPMCASGTGSFLDQQAERIGLTIEELSEKAYAFKGKRPSIATRCAVFAKSDIIHAQADGYGRDAIAAGLCEGMAASILAQLKKGRDLSGGIVLTGGVSHNRMIASEIADRVDGEIKIIEHSTVFNAIGAAILGEEEGLRPSVLMDAMRHVHERRKPLTISLTDYPDFSGDNIYWKEGVEIAEYADLAGDRREIIIGIDIGSTSTKAAVIDYGSSEILAGLYTRTAGAPVEASRKLLGLIGELFSGTELVIRGVGTTGSGRNLVKEILSADLVVNEITAHAKGALFLDPDVDTIIEIGGQDSKFTQLENGEVVNAAMNYVCAAGTGSFIEEQAVRLGITLDEIAALAMGQKAPYTSDRCTVYMERDLNLFQVEGFDKAEIITAVLHSVRDNYLSKVVGKLPLGNRIFFQGATARNKALVAAFEQHIGKPISVSPYCHLTGALGTAVMLRALELEKSSFAGLDFTFTTDSETCMLCHNRCELTLYKVGERTTAWGLKCGRDYEDKKFAAKKSISDLEKRFADAFHSHKDYEMERPVRVGLVKSLYHAEFYPLFEDFFRSIGCEVVLESSTAAVQREGGKLVNSDFCAPMGMVHGMVNSLLKKGVDLIFLPALVNEKSLVDGEERSPLFREKARDSYFCYYSSYAPSIIRNVFDSESGEKIVAPNLFMDEQSHGELGAVVAASLAGRLDEEEAFLAAQFASSLEIFRENQKKWKEEGRKVLESGGSDMKIMLLGRPYSIYDKQMNLGIPLKLEESGFDLLYQSMAEGTAGDCPVAERFMEKMHWYYGQEILRAAEFAAKSDNIYPVFLSFFRCSPDSYLLTYVKEIFKAYNKPYLVIQLDEHTSDVGYQTRIEAAVDTFRSHFRKTATVRPVEDKRDHSAPFAPGDTVLVPFVSDIVSILQAEAFAANGFDASVIPLEQSMINRGYRYASGGECMPNVAIIGSVMEHIERNNLDPARCTVYLPGLCMSCNFNQYAVLIENASENSEFKGLKVYNGNMMQKIDNVSKEMNTMIMEAGIVGSLLYKLYFRFAPYEKVKGTAKGALNRSINIVKKAMGERGSLMDALREVRTLFEKLELADMPRKPRAILVGDFYAKYNNILNQNLADDILELGAEVIIPAFTETVNHFLYEDVVRDNANRKFHKGFVLFEKRYELVFKGMLDEDILEPAMEECAKLADRYSCDRALAGETAISLGRVLYMLEKRQVEAIVHINPVFCCPGVVSSSIFQRIKEDYKVPVIDLFYDGNNKPNDVLKPQLFYLTNK</sequence>
<evidence type="ECO:0000256" key="1">
    <source>
        <dbReference type="ARBA" id="ARBA00001966"/>
    </source>
</evidence>
<keyword evidence="2" id="KW-0479">Metal-binding</keyword>
<feature type="domain" description="DUF2229" evidence="6">
    <location>
        <begin position="657"/>
        <end position="883"/>
    </location>
</feature>